<dbReference type="EMBL" id="SLUI01000022">
    <property type="protein sequence ID" value="TCL32400.1"/>
    <property type="molecule type" value="Genomic_DNA"/>
</dbReference>
<sequence length="131" mass="14743">MHDKCCLDFQTAVDQYLIRHRSALDVMTKYQESSARVNRAFAKAVTECGCIAVNAQRQRVPADVQYSETRRFMSSHISGEPCQSCKEVLANELGHSLFYLAALCNLSGLELNQIMKDELQKIKTLGAFHLS</sequence>
<dbReference type="RefSeq" id="WP_132083442.1">
    <property type="nucleotide sequence ID" value="NZ_DAIMLW010000381.1"/>
</dbReference>
<protein>
    <recommendedName>
        <fullName evidence="3">DUF1573 domain-containing protein</fullName>
    </recommendedName>
</protein>
<comment type="caution">
    <text evidence="1">The sequence shown here is derived from an EMBL/GenBank/DDBJ whole genome shotgun (WGS) entry which is preliminary data.</text>
</comment>
<evidence type="ECO:0000313" key="1">
    <source>
        <dbReference type="EMBL" id="TCL32400.1"/>
    </source>
</evidence>
<dbReference type="Gene3D" id="1.10.287.1080">
    <property type="entry name" value="MazG-like"/>
    <property type="match status" value="1"/>
</dbReference>
<accession>A0A4R1PX62</accession>
<reference evidence="1 2" key="1">
    <citation type="submission" date="2019-03" db="EMBL/GenBank/DDBJ databases">
        <title>Genomic Encyclopedia of Type Strains, Phase IV (KMG-IV): sequencing the most valuable type-strain genomes for metagenomic binning, comparative biology and taxonomic classification.</title>
        <authorList>
            <person name="Goeker M."/>
        </authorList>
    </citation>
    <scope>NUCLEOTIDE SEQUENCE [LARGE SCALE GENOMIC DNA]</scope>
    <source>
        <strain evidence="1 2">DSM 15969</strain>
    </source>
</reference>
<dbReference type="Proteomes" id="UP000295063">
    <property type="component" value="Unassembled WGS sequence"/>
</dbReference>
<evidence type="ECO:0000313" key="2">
    <source>
        <dbReference type="Proteomes" id="UP000295063"/>
    </source>
</evidence>
<name>A0A4R1PX62_9FIRM</name>
<gene>
    <name evidence="1" type="ORF">EV210_12215</name>
</gene>
<dbReference type="OrthoDB" id="2988649at2"/>
<dbReference type="AlphaFoldDB" id="A0A4R1PX62"/>
<evidence type="ECO:0008006" key="3">
    <source>
        <dbReference type="Google" id="ProtNLM"/>
    </source>
</evidence>
<organism evidence="1 2">
    <name type="scientific">Anaerospora hongkongensis</name>
    <dbReference type="NCBI Taxonomy" id="244830"/>
    <lineage>
        <taxon>Bacteria</taxon>
        <taxon>Bacillati</taxon>
        <taxon>Bacillota</taxon>
        <taxon>Negativicutes</taxon>
        <taxon>Selenomonadales</taxon>
        <taxon>Sporomusaceae</taxon>
        <taxon>Anaerospora</taxon>
    </lineage>
</organism>
<keyword evidence="2" id="KW-1185">Reference proteome</keyword>
<proteinExistence type="predicted"/>